<reference evidence="1 2" key="1">
    <citation type="submission" date="2016-12" db="EMBL/GenBank/DDBJ databases">
        <title>Complete genome sequence of Clostridium kluyveri JZZ isolated from the pit mud of a Chinese flavor liquor-making factory.</title>
        <authorList>
            <person name="Wang Y."/>
        </authorList>
    </citation>
    <scope>NUCLEOTIDE SEQUENCE [LARGE SCALE GENOMIC DNA]</scope>
    <source>
        <strain evidence="1 2">JZZ</strain>
        <plasmid evidence="2">Plasmid unnamed</plasmid>
    </source>
</reference>
<dbReference type="EMBL" id="CP018336">
    <property type="protein sequence ID" value="APM41388.1"/>
    <property type="molecule type" value="Genomic_DNA"/>
</dbReference>
<dbReference type="OrthoDB" id="1932585at2"/>
<sequence length="75" mass="8796">MKDYLIWLKSGETISGTADEDTIKWLQKRFEDREYELEKIISFDDEDGTVALDVDRIEAITINKCYENKQVGFKS</sequence>
<evidence type="ECO:0000313" key="2">
    <source>
        <dbReference type="Proteomes" id="UP000184604"/>
    </source>
</evidence>
<name>A0A1L5FEG2_CLOKL</name>
<evidence type="ECO:0000313" key="1">
    <source>
        <dbReference type="EMBL" id="APM41388.1"/>
    </source>
</evidence>
<protein>
    <submittedName>
        <fullName evidence="1">Uncharacterized protein</fullName>
    </submittedName>
</protein>
<gene>
    <name evidence="1" type="ORF">BS101_22025</name>
</gene>
<proteinExistence type="predicted"/>
<accession>A0A1L5FEG2</accession>
<organism evidence="1 2">
    <name type="scientific">Clostridium kluyveri</name>
    <dbReference type="NCBI Taxonomy" id="1534"/>
    <lineage>
        <taxon>Bacteria</taxon>
        <taxon>Bacillati</taxon>
        <taxon>Bacillota</taxon>
        <taxon>Clostridia</taxon>
        <taxon>Eubacteriales</taxon>
        <taxon>Clostridiaceae</taxon>
        <taxon>Clostridium</taxon>
    </lineage>
</organism>
<keyword evidence="1" id="KW-0614">Plasmid</keyword>
<dbReference type="Proteomes" id="UP000184604">
    <property type="component" value="Plasmid unnamed"/>
</dbReference>
<dbReference type="AlphaFoldDB" id="A0A1L5FEG2"/>
<geneLocation type="plasmid" evidence="1">
    <name>unnamed</name>
</geneLocation>